<dbReference type="GO" id="GO:0003676">
    <property type="term" value="F:nucleic acid binding"/>
    <property type="evidence" value="ECO:0007669"/>
    <property type="project" value="InterPro"/>
</dbReference>
<dbReference type="OrthoDB" id="2266637at2759"/>
<gene>
    <name evidence="2" type="ORF">CAMP_LOCUS15620</name>
</gene>
<evidence type="ECO:0000313" key="3">
    <source>
        <dbReference type="Proteomes" id="UP001152747"/>
    </source>
</evidence>
<evidence type="ECO:0000256" key="1">
    <source>
        <dbReference type="SAM" id="MobiDB-lite"/>
    </source>
</evidence>
<proteinExistence type="predicted"/>
<reference evidence="2" key="1">
    <citation type="submission" date="2022-11" db="EMBL/GenBank/DDBJ databases">
        <authorList>
            <person name="Kikuchi T."/>
        </authorList>
    </citation>
    <scope>NUCLEOTIDE SEQUENCE</scope>
    <source>
        <strain evidence="2">PS1010</strain>
    </source>
</reference>
<feature type="compositionally biased region" description="Low complexity" evidence="1">
    <location>
        <begin position="1181"/>
        <end position="1198"/>
    </location>
</feature>
<comment type="caution">
    <text evidence="2">The sequence shown here is derived from an EMBL/GenBank/DDBJ whole genome shotgun (WGS) entry which is preliminary data.</text>
</comment>
<feature type="compositionally biased region" description="Low complexity" evidence="1">
    <location>
        <begin position="1158"/>
        <end position="1171"/>
    </location>
</feature>
<feature type="compositionally biased region" description="Polar residues" evidence="1">
    <location>
        <begin position="14"/>
        <end position="30"/>
    </location>
</feature>
<dbReference type="PANTHER" id="PTHR33939">
    <property type="entry name" value="PROTEIN CBG22215"/>
    <property type="match status" value="1"/>
</dbReference>
<protein>
    <recommendedName>
        <fullName evidence="4">Tc1-like transposase DDE domain-containing protein</fullName>
    </recommendedName>
</protein>
<evidence type="ECO:0000313" key="2">
    <source>
        <dbReference type="EMBL" id="CAI5452983.1"/>
    </source>
</evidence>
<evidence type="ECO:0008006" key="4">
    <source>
        <dbReference type="Google" id="ProtNLM"/>
    </source>
</evidence>
<dbReference type="InterPro" id="IPR036397">
    <property type="entry name" value="RNaseH_sf"/>
</dbReference>
<name>A0A9P1J0X0_9PELO</name>
<keyword evidence="3" id="KW-1185">Reference proteome</keyword>
<dbReference type="AlphaFoldDB" id="A0A9P1J0X0"/>
<dbReference type="EMBL" id="CANHGI010000005">
    <property type="protein sequence ID" value="CAI5452983.1"/>
    <property type="molecule type" value="Genomic_DNA"/>
</dbReference>
<feature type="region of interest" description="Disordered" evidence="1">
    <location>
        <begin position="1155"/>
        <end position="1210"/>
    </location>
</feature>
<dbReference type="Gene3D" id="3.30.420.10">
    <property type="entry name" value="Ribonuclease H-like superfamily/Ribonuclease H"/>
    <property type="match status" value="1"/>
</dbReference>
<accession>A0A9P1J0X0</accession>
<feature type="region of interest" description="Disordered" evidence="1">
    <location>
        <begin position="1"/>
        <end position="30"/>
    </location>
</feature>
<feature type="compositionally biased region" description="Basic and acidic residues" evidence="1">
    <location>
        <begin position="63"/>
        <end position="84"/>
    </location>
</feature>
<feature type="region of interest" description="Disordered" evidence="1">
    <location>
        <begin position="56"/>
        <end position="84"/>
    </location>
</feature>
<organism evidence="2 3">
    <name type="scientific">Caenorhabditis angaria</name>
    <dbReference type="NCBI Taxonomy" id="860376"/>
    <lineage>
        <taxon>Eukaryota</taxon>
        <taxon>Metazoa</taxon>
        <taxon>Ecdysozoa</taxon>
        <taxon>Nematoda</taxon>
        <taxon>Chromadorea</taxon>
        <taxon>Rhabditida</taxon>
        <taxon>Rhabditina</taxon>
        <taxon>Rhabditomorpha</taxon>
        <taxon>Rhabditoidea</taxon>
        <taxon>Rhabditidae</taxon>
        <taxon>Peloderinae</taxon>
        <taxon>Caenorhabditis</taxon>
    </lineage>
</organism>
<sequence length="1210" mass="133471">MDKFGDSEDDNEKPVNSTSSQKTCDGKTNSIESKGLQIVGALLKNPIFGKMVKHGVNKFTQPNKKDGEINQKDKSRVKSSTERTRKYREKLSMIKNENPPINTSIINRLHLLKMKKSDVYYDSSQKIGIQNGAVVDGSGVDEKGSASGLNDLQLVETSPADDCESSQKTGIQEGADIVDGSGVDEKGSASGLNDLQLVETSPAVYYDSSQKIGIQNGAVVDGSGIDEKGSASGLNDLQLVETSPAVYYDSSQKIGIQNGAVVDGSGIDEKGSASGLNDLQLVETSPAVDCESSQKTGIQEGADIVDGSGIDEKGSASGLNDLQLVETSPAVDCESSQKTGIQEGADIVDGSGIDEKGSASGLNDLQLVETSPAVYYDSSQKIGIQNGAVVDGSGVDEKGSASGLNDLQLVETSPAVYYDSSQKIGIQNGAVVDGSGIDEKGSASGLNDLQLVETSPAVDCESSQKTGIQEGADIVECSDTSNQTISVSHRKRQCLRKNENVHHPSIIQIKRARLMQEENEYLNCPLIYNEKRFDSGLSNDIFAHLQEDLEDYSNCPFIYNENRLNGKLTTGVADKSVDDLRLLIKDRIDKENEIDVNLDVSNIQTCAISNHKPGEIWNMNACETDDYYSRFENSGELEEELRGKALSKIAKNFQRFRNDNAKTWLNADGSLPSTSSNQAPKLPEIDGTIENELKKMSQLGAWIQGVDLSSLKQPESSQQHLPNRGLIIASNVLRGLKEIKKDMGPLAKNTIFGSTAQLFQYLTGVHPSSLTKTRTTRELLKKSRKERRRRAAEKLSSGNQLKLATFLQECWKEEIQVTLEKLQSFLSIECNFDVSQTSLNDMMHGLGYTFRKKSGTPLIEERGDLIILREKYLFLVDEFENAAIEPYFGYFDETWIFEGMTSEYDWAQKEETMYKIARMGDIDQKRSGPAKGKNKGKRAYVLAVMTSDGILPGSAKVIIPGEDKQLMDYHSMMTAKSYEEYMEEIIPLFVAEARKQGKVPVMVIDNSPLHNATVEKIPQRNANKSDLVDFLAKHGIRTKLTWTKARLQREFDNLLAANGGRNAMKKFKVDDWAMKKYGCHFLRLPPYHCCFNPIELVWGKMKGWLKSLGKTTDRLQLVKERAEKWLDELTATEARNFIRRTKFLENSIREKIKEKNRAAAAASNTNAQNTSDSDDNDDNNDNGWSTDDTLSDCSTTTSRPQDLDVSDIDD</sequence>
<dbReference type="Proteomes" id="UP001152747">
    <property type="component" value="Unassembled WGS sequence"/>
</dbReference>
<dbReference type="PANTHER" id="PTHR33939:SF1">
    <property type="entry name" value="DUF4371 DOMAIN-CONTAINING PROTEIN"/>
    <property type="match status" value="1"/>
</dbReference>